<dbReference type="Gene3D" id="3.10.20.30">
    <property type="match status" value="1"/>
</dbReference>
<evidence type="ECO:0000313" key="1">
    <source>
        <dbReference type="EMBL" id="SFV33940.1"/>
    </source>
</evidence>
<organism evidence="1 2">
    <name type="scientific">Hyphomicrobium facile</name>
    <dbReference type="NCBI Taxonomy" id="51670"/>
    <lineage>
        <taxon>Bacteria</taxon>
        <taxon>Pseudomonadati</taxon>
        <taxon>Pseudomonadota</taxon>
        <taxon>Alphaproteobacteria</taxon>
        <taxon>Hyphomicrobiales</taxon>
        <taxon>Hyphomicrobiaceae</taxon>
        <taxon>Hyphomicrobium</taxon>
    </lineage>
</organism>
<dbReference type="InterPro" id="IPR003749">
    <property type="entry name" value="ThiS/MoaD-like"/>
</dbReference>
<accession>A0A1I7NGZ7</accession>
<dbReference type="InterPro" id="IPR016155">
    <property type="entry name" value="Mopterin_synth/thiamin_S_b"/>
</dbReference>
<dbReference type="OrthoDB" id="9800712at2"/>
<proteinExistence type="predicted"/>
<dbReference type="STRING" id="51670.SAMN04488557_2160"/>
<dbReference type="EMBL" id="FPCH01000002">
    <property type="protein sequence ID" value="SFV33940.1"/>
    <property type="molecule type" value="Genomic_DNA"/>
</dbReference>
<dbReference type="InterPro" id="IPR012675">
    <property type="entry name" value="Beta-grasp_dom_sf"/>
</dbReference>
<dbReference type="Pfam" id="PF02597">
    <property type="entry name" value="ThiS"/>
    <property type="match status" value="1"/>
</dbReference>
<dbReference type="Proteomes" id="UP000199423">
    <property type="component" value="Unassembled WGS sequence"/>
</dbReference>
<dbReference type="SUPFAM" id="SSF54285">
    <property type="entry name" value="MoaD/ThiS"/>
    <property type="match status" value="1"/>
</dbReference>
<gene>
    <name evidence="1" type="ORF">SAMN04488557_2160</name>
</gene>
<sequence>MTEKPSTGETVLRYFAWLRERTGLSEERLILPADILTVGDLLLWQSRRGHPFNQAFAKPEAIRVAIDHSHAKPAAEIGSAREIAFFPPVTGG</sequence>
<dbReference type="NCBIfam" id="TIGR01682">
    <property type="entry name" value="moaD"/>
    <property type="match status" value="1"/>
</dbReference>
<keyword evidence="2" id="KW-1185">Reference proteome</keyword>
<protein>
    <submittedName>
        <fullName evidence="1">Molybdopterin synthase sulfur carrier subunit</fullName>
    </submittedName>
</protein>
<evidence type="ECO:0000313" key="2">
    <source>
        <dbReference type="Proteomes" id="UP000199423"/>
    </source>
</evidence>
<dbReference type="AlphaFoldDB" id="A0A1I7NGZ7"/>
<dbReference type="CDD" id="cd00754">
    <property type="entry name" value="Ubl_MoaD"/>
    <property type="match status" value="1"/>
</dbReference>
<dbReference type="RefSeq" id="WP_092867677.1">
    <property type="nucleotide sequence ID" value="NZ_FPCH01000002.1"/>
</dbReference>
<reference evidence="2" key="1">
    <citation type="submission" date="2016-10" db="EMBL/GenBank/DDBJ databases">
        <authorList>
            <person name="Varghese N."/>
            <person name="Submissions S."/>
        </authorList>
    </citation>
    <scope>NUCLEOTIDE SEQUENCE [LARGE SCALE GENOMIC DNA]</scope>
    <source>
        <strain evidence="2">DSM 1565</strain>
    </source>
</reference>
<name>A0A1I7NGZ7_9HYPH</name>